<dbReference type="Gene3D" id="2.10.60.10">
    <property type="entry name" value="CD59"/>
    <property type="match status" value="1"/>
</dbReference>
<gene>
    <name evidence="3" type="ORF">MMEN_LOCUS6047</name>
</gene>
<dbReference type="CDD" id="cd00117">
    <property type="entry name" value="TFP"/>
    <property type="match status" value="1"/>
</dbReference>
<organism evidence="3 4">
    <name type="scientific">Menidia menidia</name>
    <name type="common">Atlantic silverside</name>
    <dbReference type="NCBI Taxonomy" id="238744"/>
    <lineage>
        <taxon>Eukaryota</taxon>
        <taxon>Metazoa</taxon>
        <taxon>Chordata</taxon>
        <taxon>Craniata</taxon>
        <taxon>Vertebrata</taxon>
        <taxon>Euteleostomi</taxon>
        <taxon>Actinopterygii</taxon>
        <taxon>Neopterygii</taxon>
        <taxon>Teleostei</taxon>
        <taxon>Neoteleostei</taxon>
        <taxon>Acanthomorphata</taxon>
        <taxon>Ovalentaria</taxon>
        <taxon>Atherinomorphae</taxon>
        <taxon>Atheriniformes</taxon>
        <taxon>Atherinopsidae</taxon>
        <taxon>Menidiinae</taxon>
        <taxon>Menidia</taxon>
    </lineage>
</organism>
<dbReference type="EMBL" id="CAJRST010005557">
    <property type="protein sequence ID" value="CAG5887415.1"/>
    <property type="molecule type" value="Genomic_DNA"/>
</dbReference>
<sequence>MNNFWRAAIILCAVIAASHCLTCRKCPIGIFGSCLISSEVTCNNATESCYFGDAQFNATGAVKLHTRGCVDKDVCNKTLTGMLFTAGITTTFKCCETTLCNGATAVQLPLTLALCAAIMSSLFGFWEL</sequence>
<name>A0A8S4AKU6_9TELE</name>
<dbReference type="SUPFAM" id="SSF57302">
    <property type="entry name" value="Snake toxin-like"/>
    <property type="match status" value="1"/>
</dbReference>
<feature type="signal peptide" evidence="1">
    <location>
        <begin position="1"/>
        <end position="20"/>
    </location>
</feature>
<protein>
    <submittedName>
        <fullName evidence="3">(Atlantic silverside) hypothetical protein</fullName>
    </submittedName>
</protein>
<dbReference type="AlphaFoldDB" id="A0A8S4AKU6"/>
<evidence type="ECO:0000259" key="2">
    <source>
        <dbReference type="Pfam" id="PF00021"/>
    </source>
</evidence>
<dbReference type="InterPro" id="IPR016054">
    <property type="entry name" value="LY6_UPA_recep-like"/>
</dbReference>
<comment type="caution">
    <text evidence="3">The sequence shown here is derived from an EMBL/GenBank/DDBJ whole genome shotgun (WGS) entry which is preliminary data.</text>
</comment>
<feature type="domain" description="UPAR/Ly6" evidence="2">
    <location>
        <begin position="21"/>
        <end position="102"/>
    </location>
</feature>
<dbReference type="Proteomes" id="UP000677803">
    <property type="component" value="Unassembled WGS sequence"/>
</dbReference>
<dbReference type="InterPro" id="IPR045860">
    <property type="entry name" value="Snake_toxin-like_sf"/>
</dbReference>
<accession>A0A8S4AKU6</accession>
<evidence type="ECO:0000256" key="1">
    <source>
        <dbReference type="SAM" id="SignalP"/>
    </source>
</evidence>
<evidence type="ECO:0000313" key="4">
    <source>
        <dbReference type="Proteomes" id="UP000677803"/>
    </source>
</evidence>
<proteinExistence type="predicted"/>
<evidence type="ECO:0000313" key="3">
    <source>
        <dbReference type="EMBL" id="CAG5887415.1"/>
    </source>
</evidence>
<keyword evidence="4" id="KW-1185">Reference proteome</keyword>
<feature type="chain" id="PRO_5035797671" evidence="1">
    <location>
        <begin position="21"/>
        <end position="128"/>
    </location>
</feature>
<keyword evidence="1" id="KW-0732">Signal</keyword>
<dbReference type="OrthoDB" id="8835233at2759"/>
<reference evidence="3" key="1">
    <citation type="submission" date="2021-05" db="EMBL/GenBank/DDBJ databases">
        <authorList>
            <person name="Tigano A."/>
        </authorList>
    </citation>
    <scope>NUCLEOTIDE SEQUENCE</scope>
</reference>
<dbReference type="Pfam" id="PF00021">
    <property type="entry name" value="UPAR_LY6"/>
    <property type="match status" value="1"/>
</dbReference>